<evidence type="ECO:0000313" key="2">
    <source>
        <dbReference type="Proteomes" id="UP000054279"/>
    </source>
</evidence>
<gene>
    <name evidence="1" type="ORF">M422DRAFT_185031</name>
</gene>
<protein>
    <submittedName>
        <fullName evidence="1">Uncharacterized protein</fullName>
    </submittedName>
</protein>
<sequence length="77" mass="8913">MLPLTNKEAEIEKNVRACLDKVDIEKIWRFANWSAQFMDAYRCGLTGAQAVWANKKYRGHRVLPNTIMEELDIANCI</sequence>
<reference evidence="1 2" key="1">
    <citation type="submission" date="2014-06" db="EMBL/GenBank/DDBJ databases">
        <title>Evolutionary Origins and Diversification of the Mycorrhizal Mutualists.</title>
        <authorList>
            <consortium name="DOE Joint Genome Institute"/>
            <consortium name="Mycorrhizal Genomics Consortium"/>
            <person name="Kohler A."/>
            <person name="Kuo A."/>
            <person name="Nagy L.G."/>
            <person name="Floudas D."/>
            <person name="Copeland A."/>
            <person name="Barry K.W."/>
            <person name="Cichocki N."/>
            <person name="Veneault-Fourrey C."/>
            <person name="LaButti K."/>
            <person name="Lindquist E.A."/>
            <person name="Lipzen A."/>
            <person name="Lundell T."/>
            <person name="Morin E."/>
            <person name="Murat C."/>
            <person name="Riley R."/>
            <person name="Ohm R."/>
            <person name="Sun H."/>
            <person name="Tunlid A."/>
            <person name="Henrissat B."/>
            <person name="Grigoriev I.V."/>
            <person name="Hibbett D.S."/>
            <person name="Martin F."/>
        </authorList>
    </citation>
    <scope>NUCLEOTIDE SEQUENCE [LARGE SCALE GENOMIC DNA]</scope>
    <source>
        <strain evidence="1 2">SS14</strain>
    </source>
</reference>
<proteinExistence type="predicted"/>
<accession>A0A0C9V3I4</accession>
<name>A0A0C9V3I4_SPHS4</name>
<dbReference type="HOGENOM" id="CLU_005726_8_2_1"/>
<dbReference type="OrthoDB" id="2416294at2759"/>
<dbReference type="EMBL" id="KN837232">
    <property type="protein sequence ID" value="KIJ32080.1"/>
    <property type="molecule type" value="Genomic_DNA"/>
</dbReference>
<organism evidence="1 2">
    <name type="scientific">Sphaerobolus stellatus (strain SS14)</name>
    <dbReference type="NCBI Taxonomy" id="990650"/>
    <lineage>
        <taxon>Eukaryota</taxon>
        <taxon>Fungi</taxon>
        <taxon>Dikarya</taxon>
        <taxon>Basidiomycota</taxon>
        <taxon>Agaricomycotina</taxon>
        <taxon>Agaricomycetes</taxon>
        <taxon>Phallomycetidae</taxon>
        <taxon>Geastrales</taxon>
        <taxon>Sphaerobolaceae</taxon>
        <taxon>Sphaerobolus</taxon>
    </lineage>
</organism>
<evidence type="ECO:0000313" key="1">
    <source>
        <dbReference type="EMBL" id="KIJ32080.1"/>
    </source>
</evidence>
<dbReference type="AlphaFoldDB" id="A0A0C9V3I4"/>
<keyword evidence="2" id="KW-1185">Reference proteome</keyword>
<dbReference type="Proteomes" id="UP000054279">
    <property type="component" value="Unassembled WGS sequence"/>
</dbReference>